<feature type="compositionally biased region" description="Basic and acidic residues" evidence="3">
    <location>
        <begin position="15"/>
        <end position="30"/>
    </location>
</feature>
<dbReference type="OrthoDB" id="10070965at2759"/>
<dbReference type="GO" id="GO:0006397">
    <property type="term" value="P:mRNA processing"/>
    <property type="evidence" value="ECO:0007669"/>
    <property type="project" value="UniProtKB-KW"/>
</dbReference>
<evidence type="ECO:0000313" key="6">
    <source>
        <dbReference type="Proteomes" id="UP000236333"/>
    </source>
</evidence>
<organism evidence="5 6">
    <name type="scientific">Tetrabaena socialis</name>
    <dbReference type="NCBI Taxonomy" id="47790"/>
    <lineage>
        <taxon>Eukaryota</taxon>
        <taxon>Viridiplantae</taxon>
        <taxon>Chlorophyta</taxon>
        <taxon>core chlorophytes</taxon>
        <taxon>Chlorophyceae</taxon>
        <taxon>CS clade</taxon>
        <taxon>Chlamydomonadales</taxon>
        <taxon>Tetrabaenaceae</taxon>
        <taxon>Tetrabaena</taxon>
    </lineage>
</organism>
<feature type="region of interest" description="Disordered" evidence="3">
    <location>
        <begin position="10"/>
        <end position="30"/>
    </location>
</feature>
<evidence type="ECO:0000256" key="2">
    <source>
        <dbReference type="ARBA" id="ARBA00023187"/>
    </source>
</evidence>
<dbReference type="AlphaFoldDB" id="A0A2J8AAS5"/>
<evidence type="ECO:0000256" key="3">
    <source>
        <dbReference type="SAM" id="MobiDB-lite"/>
    </source>
</evidence>
<feature type="compositionally biased region" description="Gly residues" evidence="3">
    <location>
        <begin position="193"/>
        <end position="203"/>
    </location>
</feature>
<feature type="compositionally biased region" description="Acidic residues" evidence="3">
    <location>
        <begin position="231"/>
        <end position="244"/>
    </location>
</feature>
<dbReference type="GO" id="GO:0008380">
    <property type="term" value="P:RNA splicing"/>
    <property type="evidence" value="ECO:0007669"/>
    <property type="project" value="UniProtKB-KW"/>
</dbReference>
<dbReference type="Pfam" id="PF09750">
    <property type="entry name" value="DRY_EERY"/>
    <property type="match status" value="1"/>
</dbReference>
<feature type="region of interest" description="Disordered" evidence="3">
    <location>
        <begin position="193"/>
        <end position="252"/>
    </location>
</feature>
<name>A0A2J8AAS5_9CHLO</name>
<gene>
    <name evidence="5" type="ORF">TSOC_003746</name>
</gene>
<dbReference type="EMBL" id="PGGS01000084">
    <property type="protein sequence ID" value="PNH09620.1"/>
    <property type="molecule type" value="Genomic_DNA"/>
</dbReference>
<keyword evidence="2" id="KW-0508">mRNA splicing</keyword>
<evidence type="ECO:0000256" key="1">
    <source>
        <dbReference type="ARBA" id="ARBA00022664"/>
    </source>
</evidence>
<protein>
    <submittedName>
        <fullName evidence="5">CLK4-associating serine/arginine rich protein</fullName>
    </submittedName>
</protein>
<evidence type="ECO:0000259" key="4">
    <source>
        <dbReference type="SMART" id="SM01141"/>
    </source>
</evidence>
<evidence type="ECO:0000313" key="5">
    <source>
        <dbReference type="EMBL" id="PNH09620.1"/>
    </source>
</evidence>
<feature type="domain" description="Suppressor of white apricot N-terminal" evidence="4">
    <location>
        <begin position="43"/>
        <end position="192"/>
    </location>
</feature>
<dbReference type="Proteomes" id="UP000236333">
    <property type="component" value="Unassembled WGS sequence"/>
</dbReference>
<comment type="caution">
    <text evidence="5">The sequence shown here is derived from an EMBL/GenBank/DDBJ whole genome shotgun (WGS) entry which is preliminary data.</text>
</comment>
<proteinExistence type="predicted"/>
<feature type="compositionally biased region" description="Low complexity" evidence="3">
    <location>
        <begin position="204"/>
        <end position="213"/>
    </location>
</feature>
<accession>A0A2J8AAS5</accession>
<sequence>MANYYQEARAHAKKVKEMSEDGKRRQERKAEIAETQVEHPLNYFFVEGRPCKIVRNTEQHQNLESGTGLIAWDGGTLIDRFDGRALLDFYREPDPSAKGRPKSAQEHKLEQSLNFESFRDAVRLAAKGLSEEAGLTFARQENIEIRAAMRAAATAAAAAAAGQRNPQPLSMVVPAAGTGTFAAVGFNYGGGGGGGGGGRGAGGDSSSSSSSGSDSDDDGGEEEGGGGGAGDDADAGQEAEDDRIDDVAGGCS</sequence>
<keyword evidence="6" id="KW-1185">Reference proteome</keyword>
<dbReference type="InterPro" id="IPR019147">
    <property type="entry name" value="SWAP_N_domain"/>
</dbReference>
<dbReference type="PANTHER" id="PTHR13161:SF4">
    <property type="entry name" value="CLK4-ASSOCIATING SERINE_ARGININE RICH PROTEIN"/>
    <property type="match status" value="1"/>
</dbReference>
<reference evidence="5 6" key="1">
    <citation type="journal article" date="2017" name="Mol. Biol. Evol.">
        <title>The 4-celled Tetrabaena socialis nuclear genome reveals the essential components for genetic control of cell number at the origin of multicellularity in the volvocine lineage.</title>
        <authorList>
            <person name="Featherston J."/>
            <person name="Arakaki Y."/>
            <person name="Hanschen E.R."/>
            <person name="Ferris P.J."/>
            <person name="Michod R.E."/>
            <person name="Olson B.J.S.C."/>
            <person name="Nozaki H."/>
            <person name="Durand P.M."/>
        </authorList>
    </citation>
    <scope>NUCLEOTIDE SEQUENCE [LARGE SCALE GENOMIC DNA]</scope>
    <source>
        <strain evidence="5 6">NIES-571</strain>
    </source>
</reference>
<keyword evidence="1" id="KW-0507">mRNA processing</keyword>
<feature type="compositionally biased region" description="Acidic residues" evidence="3">
    <location>
        <begin position="214"/>
        <end position="224"/>
    </location>
</feature>
<dbReference type="SMART" id="SM01141">
    <property type="entry name" value="DRY_EERY"/>
    <property type="match status" value="1"/>
</dbReference>
<dbReference type="PANTHER" id="PTHR13161">
    <property type="entry name" value="SPLICING FACTOR SUPPRESSOR OF WHITE APRICOT"/>
    <property type="match status" value="1"/>
</dbReference>
<dbReference type="InterPro" id="IPR040397">
    <property type="entry name" value="SWAP"/>
</dbReference>